<dbReference type="Pfam" id="PF25013">
    <property type="entry name" value="LRR_Zer-1"/>
    <property type="match status" value="1"/>
</dbReference>
<evidence type="ECO:0000256" key="1">
    <source>
        <dbReference type="ARBA" id="ARBA00008894"/>
    </source>
</evidence>
<dbReference type="Pfam" id="PF23559">
    <property type="entry name" value="WHD_DRP"/>
    <property type="match status" value="1"/>
</dbReference>
<dbReference type="AlphaFoldDB" id="A0A8T0P3U1"/>
<evidence type="ECO:0000259" key="11">
    <source>
        <dbReference type="Pfam" id="PF23559"/>
    </source>
</evidence>
<evidence type="ECO:0000313" key="15">
    <source>
        <dbReference type="EMBL" id="KAG2556423.1"/>
    </source>
</evidence>
<name>A0A8T0P3U1_PANVG</name>
<evidence type="ECO:0000256" key="8">
    <source>
        <dbReference type="SAM" id="MobiDB-lite"/>
    </source>
</evidence>
<reference evidence="15" key="1">
    <citation type="submission" date="2020-05" db="EMBL/GenBank/DDBJ databases">
        <title>WGS assembly of Panicum virgatum.</title>
        <authorList>
            <person name="Lovell J.T."/>
            <person name="Jenkins J."/>
            <person name="Shu S."/>
            <person name="Juenger T.E."/>
            <person name="Schmutz J."/>
        </authorList>
    </citation>
    <scope>NUCLEOTIDE SEQUENCE</scope>
    <source>
        <strain evidence="15">AP13</strain>
    </source>
</reference>
<dbReference type="InterPro" id="IPR002182">
    <property type="entry name" value="NB-ARC"/>
</dbReference>
<dbReference type="InterPro" id="IPR041118">
    <property type="entry name" value="Rx_N"/>
</dbReference>
<keyword evidence="5" id="KW-0611">Plant defense</keyword>
<dbReference type="Pfam" id="PF25019">
    <property type="entry name" value="LRR_R13L1-DRL21"/>
    <property type="match status" value="1"/>
</dbReference>
<sequence length="1192" mass="133584">MSGVEAALAAGVLKTAGGKLVSLISSQFTSITGVKKDLCELQGKHQEISSWLAVVRDRALGSGTQLPWVNELRNVAYDIEDLLYGVHLEAEKDKIQSDGDKQPIADYFCAKPKSLLFRCKVASKIKAIKVKYEKIVKHARDANIIRNNLQMDHPARSSYTRTAGEPSMLSNVEDSKIPRRDQEKDEIVSKILEPNEGEDGRTVVSIVGLGGSGKTTLAKQICHDKKIKENFKDMIFWVYVSQEFDGNKLIGKLFEAIIEEKSDLHVQQKMLREISNKLNGKKFLLVLDDAWHQNKHDWEQLMVHLKSGAVGSKILLTTRDRKVAEIVKSRHIFKLGMLSEAESWSLFLKSSGWVEEDLSSEYIKVGKVILNRCSGVPLAIRTLGGILYEKKEISIWKAIGQSDLWTDESIEDRVFASLKLSFIHLPDELKQCFTLCSIFPKGTKIYKDRLISQWVAHGFINSMNGKQPEDIGSGYFDSLVKVGFLQDPSKDWLTEQLRCRYLSMTSCPKKVHRNSFHKAHALFISGGNPIFDKPVKTSSSVRSVVLDYTENTPFPQFTLKFEYIGYLEIHNLDCTKFLEAISSCWNLQSLHLIRCKGLVALPESIGKLKKLRILELNFAYDLDSLPQSIGDCRDLQSLILYHCEKFREIPGTICKIKNLRGLRISRCSFLKQFPSEFAGVFRNLQTINLADSRVFQGLPSTLSCPLLSTLDLSGTKVTMLPPWITTIDTLECINLEQCSELVELPKGIGNLKRLAVLNIKGCSKLRCMPSGIGQLTRLTQLGLFVVGCSRDDARISELENLDMLSGELEIRNLKYVKDPCDTEKACLKQKNGIKNLVLDWSLSEGEEELASDVEQELGVLSGLEPPSQIESLVICRYQGPCLPRWLMEQNGSSYSEGTTLKQTGPCQYPSLTCLTLFQSPNLKHMRGLVRFPSLKSLKLSEMASLEELWTIASGIEIQEVELSAQYCFPVLSNLSITDCPQLSAVKPYFPPSLEKLSLHRSDLQLLSPSNFSRLLPSLSNESSSSSSLHSAVPHLRELQLQGIVGSSSDWELLRHHTKLETIFIVFCDDLTQVPESIRSLTSLQALHITGCPALGALPEWLGELCSLRHLAIGCHNLKQLPDAIQHLTSLDSLSLFSCRALCLPQSIQHLTALQSLEIYNCPALASRYKQGVGPDWHLVSHIPHVWIYPEED</sequence>
<evidence type="ECO:0000256" key="3">
    <source>
        <dbReference type="ARBA" id="ARBA00022737"/>
    </source>
</evidence>
<gene>
    <name evidence="15" type="ORF">PVAP13_8NG088002</name>
</gene>
<feature type="domain" description="Zer-1-like leucine-rich repeats region" evidence="13">
    <location>
        <begin position="606"/>
        <end position="668"/>
    </location>
</feature>
<dbReference type="InterPro" id="IPR058922">
    <property type="entry name" value="WHD_DRP"/>
</dbReference>
<dbReference type="InterPro" id="IPR055414">
    <property type="entry name" value="LRR_R13L4/SHOC2-like"/>
</dbReference>
<dbReference type="PANTHER" id="PTHR36766:SF34">
    <property type="entry name" value="NB-ARC DOMAIN-CONTAINING PROTEIN"/>
    <property type="match status" value="1"/>
</dbReference>
<keyword evidence="7" id="KW-0175">Coiled coil</keyword>
<keyword evidence="4" id="KW-0547">Nucleotide-binding</keyword>
<evidence type="ECO:0000259" key="14">
    <source>
        <dbReference type="Pfam" id="PF25019"/>
    </source>
</evidence>
<evidence type="ECO:0000259" key="9">
    <source>
        <dbReference type="Pfam" id="PF00931"/>
    </source>
</evidence>
<dbReference type="EMBL" id="CM029052">
    <property type="protein sequence ID" value="KAG2556423.1"/>
    <property type="molecule type" value="Genomic_DNA"/>
</dbReference>
<protein>
    <submittedName>
        <fullName evidence="15">Uncharacterized protein</fullName>
    </submittedName>
</protein>
<feature type="domain" description="Disease resistance protein winged helix" evidence="11">
    <location>
        <begin position="438"/>
        <end position="491"/>
    </location>
</feature>
<dbReference type="Pfam" id="PF18052">
    <property type="entry name" value="Rx_N"/>
    <property type="match status" value="1"/>
</dbReference>
<dbReference type="PANTHER" id="PTHR36766">
    <property type="entry name" value="PLANT BROAD-SPECTRUM MILDEW RESISTANCE PROTEIN RPW8"/>
    <property type="match status" value="1"/>
</dbReference>
<dbReference type="Gene3D" id="1.10.10.10">
    <property type="entry name" value="Winged helix-like DNA-binding domain superfamily/Winged helix DNA-binding domain"/>
    <property type="match status" value="1"/>
</dbReference>
<dbReference type="Gene3D" id="3.80.10.10">
    <property type="entry name" value="Ribonuclease Inhibitor"/>
    <property type="match status" value="2"/>
</dbReference>
<feature type="domain" description="NB-ARC" evidence="9">
    <location>
        <begin position="181"/>
        <end position="350"/>
    </location>
</feature>
<dbReference type="Gene3D" id="1.10.8.430">
    <property type="entry name" value="Helical domain of apoptotic protease-activating factors"/>
    <property type="match status" value="1"/>
</dbReference>
<accession>A0A8T0P3U1</accession>
<feature type="domain" description="R13L1/DRL21-like LRR repeat region" evidence="14">
    <location>
        <begin position="795"/>
        <end position="942"/>
    </location>
</feature>
<dbReference type="InterPro" id="IPR036388">
    <property type="entry name" value="WH-like_DNA-bd_sf"/>
</dbReference>
<dbReference type="Pfam" id="PF23598">
    <property type="entry name" value="LRR_14"/>
    <property type="match status" value="1"/>
</dbReference>
<feature type="domain" description="Disease resistance R13L4/SHOC-2-like LRR" evidence="12">
    <location>
        <begin position="1030"/>
        <end position="1159"/>
    </location>
</feature>
<keyword evidence="6" id="KW-0067">ATP-binding</keyword>
<comment type="similarity">
    <text evidence="1">Belongs to the disease resistance NB-LRR family.</text>
</comment>
<evidence type="ECO:0000256" key="5">
    <source>
        <dbReference type="ARBA" id="ARBA00022821"/>
    </source>
</evidence>
<evidence type="ECO:0000256" key="7">
    <source>
        <dbReference type="ARBA" id="ARBA00023054"/>
    </source>
</evidence>
<dbReference type="PRINTS" id="PR00364">
    <property type="entry name" value="DISEASERSIST"/>
</dbReference>
<dbReference type="InterPro" id="IPR042197">
    <property type="entry name" value="Apaf_helical"/>
</dbReference>
<evidence type="ECO:0000313" key="16">
    <source>
        <dbReference type="Proteomes" id="UP000823388"/>
    </source>
</evidence>
<organism evidence="15 16">
    <name type="scientific">Panicum virgatum</name>
    <name type="common">Blackwell switchgrass</name>
    <dbReference type="NCBI Taxonomy" id="38727"/>
    <lineage>
        <taxon>Eukaryota</taxon>
        <taxon>Viridiplantae</taxon>
        <taxon>Streptophyta</taxon>
        <taxon>Embryophyta</taxon>
        <taxon>Tracheophyta</taxon>
        <taxon>Spermatophyta</taxon>
        <taxon>Magnoliopsida</taxon>
        <taxon>Liliopsida</taxon>
        <taxon>Poales</taxon>
        <taxon>Poaceae</taxon>
        <taxon>PACMAD clade</taxon>
        <taxon>Panicoideae</taxon>
        <taxon>Panicodae</taxon>
        <taxon>Paniceae</taxon>
        <taxon>Panicinae</taxon>
        <taxon>Panicum</taxon>
        <taxon>Panicum sect. Hiantes</taxon>
    </lineage>
</organism>
<evidence type="ECO:0000256" key="2">
    <source>
        <dbReference type="ARBA" id="ARBA00022614"/>
    </source>
</evidence>
<comment type="caution">
    <text evidence="15">The sequence shown here is derived from an EMBL/GenBank/DDBJ whole genome shotgun (WGS) entry which is preliminary data.</text>
</comment>
<keyword evidence="3" id="KW-0677">Repeat</keyword>
<dbReference type="InterPro" id="IPR027417">
    <property type="entry name" value="P-loop_NTPase"/>
</dbReference>
<dbReference type="Pfam" id="PF00931">
    <property type="entry name" value="NB-ARC"/>
    <property type="match status" value="1"/>
</dbReference>
<dbReference type="SUPFAM" id="SSF52540">
    <property type="entry name" value="P-loop containing nucleoside triphosphate hydrolases"/>
    <property type="match status" value="1"/>
</dbReference>
<dbReference type="Proteomes" id="UP000823388">
    <property type="component" value="Chromosome 8N"/>
</dbReference>
<evidence type="ECO:0000256" key="4">
    <source>
        <dbReference type="ARBA" id="ARBA00022741"/>
    </source>
</evidence>
<evidence type="ECO:0000256" key="6">
    <source>
        <dbReference type="ARBA" id="ARBA00022840"/>
    </source>
</evidence>
<proteinExistence type="inferred from homology"/>
<dbReference type="Gene3D" id="1.20.5.4130">
    <property type="match status" value="1"/>
</dbReference>
<evidence type="ECO:0000259" key="10">
    <source>
        <dbReference type="Pfam" id="PF18052"/>
    </source>
</evidence>
<dbReference type="SUPFAM" id="SSF52058">
    <property type="entry name" value="L domain-like"/>
    <property type="match status" value="2"/>
</dbReference>
<evidence type="ECO:0000259" key="13">
    <source>
        <dbReference type="Pfam" id="PF25013"/>
    </source>
</evidence>
<dbReference type="GO" id="GO:0051707">
    <property type="term" value="P:response to other organism"/>
    <property type="evidence" value="ECO:0007669"/>
    <property type="project" value="UniProtKB-ARBA"/>
</dbReference>
<dbReference type="InterPro" id="IPR056845">
    <property type="entry name" value="LRR_Zer-1"/>
</dbReference>
<dbReference type="GO" id="GO:0043531">
    <property type="term" value="F:ADP binding"/>
    <property type="evidence" value="ECO:0007669"/>
    <property type="project" value="InterPro"/>
</dbReference>
<dbReference type="InterPro" id="IPR056789">
    <property type="entry name" value="LRR_R13L1-DRL21"/>
</dbReference>
<feature type="domain" description="Disease resistance N-terminal" evidence="10">
    <location>
        <begin position="12"/>
        <end position="97"/>
    </location>
</feature>
<dbReference type="FunFam" id="3.40.50.300:FF:001091">
    <property type="entry name" value="Probable disease resistance protein At1g61300"/>
    <property type="match status" value="1"/>
</dbReference>
<evidence type="ECO:0000259" key="12">
    <source>
        <dbReference type="Pfam" id="PF23598"/>
    </source>
</evidence>
<dbReference type="GO" id="GO:0006952">
    <property type="term" value="P:defense response"/>
    <property type="evidence" value="ECO:0007669"/>
    <property type="project" value="UniProtKB-KW"/>
</dbReference>
<keyword evidence="16" id="KW-1185">Reference proteome</keyword>
<keyword evidence="2" id="KW-0433">Leucine-rich repeat</keyword>
<dbReference type="InterPro" id="IPR032675">
    <property type="entry name" value="LRR_dom_sf"/>
</dbReference>
<feature type="region of interest" description="Disordered" evidence="8">
    <location>
        <begin position="157"/>
        <end position="180"/>
    </location>
</feature>
<dbReference type="GO" id="GO:0005524">
    <property type="term" value="F:ATP binding"/>
    <property type="evidence" value="ECO:0007669"/>
    <property type="project" value="UniProtKB-KW"/>
</dbReference>
<dbReference type="Gene3D" id="3.40.50.300">
    <property type="entry name" value="P-loop containing nucleotide triphosphate hydrolases"/>
    <property type="match status" value="1"/>
</dbReference>